<evidence type="ECO:0000313" key="4">
    <source>
        <dbReference type="Proteomes" id="UP000282582"/>
    </source>
</evidence>
<feature type="domain" description="Amidase" evidence="2">
    <location>
        <begin position="209"/>
        <end position="622"/>
    </location>
</feature>
<dbReference type="PANTHER" id="PTHR11895">
    <property type="entry name" value="TRANSAMIDASE"/>
    <property type="match status" value="1"/>
</dbReference>
<organism evidence="3 4">
    <name type="scientific">Hortaea werneckii</name>
    <name type="common">Black yeast</name>
    <name type="synonym">Cladosporium werneckii</name>
    <dbReference type="NCBI Taxonomy" id="91943"/>
    <lineage>
        <taxon>Eukaryota</taxon>
        <taxon>Fungi</taxon>
        <taxon>Dikarya</taxon>
        <taxon>Ascomycota</taxon>
        <taxon>Pezizomycotina</taxon>
        <taxon>Dothideomycetes</taxon>
        <taxon>Dothideomycetidae</taxon>
        <taxon>Mycosphaerellales</taxon>
        <taxon>Teratosphaeriaceae</taxon>
        <taxon>Hortaea</taxon>
    </lineage>
</organism>
<evidence type="ECO:0000259" key="2">
    <source>
        <dbReference type="Pfam" id="PF01425"/>
    </source>
</evidence>
<comment type="caution">
    <text evidence="3">The sequence shown here is derived from an EMBL/GenBank/DDBJ whole genome shotgun (WGS) entry which is preliminary data.</text>
</comment>
<dbReference type="Pfam" id="PF01425">
    <property type="entry name" value="Amidase"/>
    <property type="match status" value="1"/>
</dbReference>
<proteinExistence type="inferred from homology"/>
<sequence length="656" mass="71637">MRGTLASQPDAEYRTQLTAHQILMYEQTLMTSEAANRKNWAYTPITEMNYPVARACDVPYRPAHKQHNPVVKGLPLYYGAKILASCGPLQDLLWSNAGFASLRGLPELDNVDPRYEPTVIKNHSILESPRRADGRAESDSSLLLEEDWTRRRPQLKETGSPYLSTLDYHEAYKSGKLTPSTVLENLLPLITGDGSLKNGDRNPVSHHATAFLQTREDLARQAAAASTSRYAAGKPLSPLDGVPIAVKDEEDVGGYKKRLGSKIDFTSKEDATSHCVRRWLEDGGAVMVGKTNMHELGMDTTNNNQTFGTPLNPHNDRYYTGGSSGGSAYAVSAGLVPLAIGNDGGGSIRIPSAYCGVYGLKPSSGRVSIRPTANLAKSTAVAGPIAANMVDLEIGYRIMAQPDPLDRDSRHFPAPRSQTVVEPETRRKQKFLGVYDEWIASADGPVREACQAAIHYLTTELGYTLVPITLPHVHSGQLAHAMTIMSEALSGLKPNDIAQLSPANQVLLSVGSRTPATDFMQAQKLRNVLMQHLSHLFAQHPGLIILTPTTPNAGWSFAPSELTHGSTDANMQIRNMEYVWLANFTGCPAISVPVGYVAPKEGEGRVPVGMMGMGEWCTEDELIGFGYECERFLGERYEGGRARPGNFYREEFFSSS</sequence>
<dbReference type="InterPro" id="IPR023631">
    <property type="entry name" value="Amidase_dom"/>
</dbReference>
<evidence type="ECO:0000313" key="3">
    <source>
        <dbReference type="EMBL" id="RMX91568.1"/>
    </source>
</evidence>
<dbReference type="InterPro" id="IPR036928">
    <property type="entry name" value="AS_sf"/>
</dbReference>
<dbReference type="AlphaFoldDB" id="A0A3M6XLV2"/>
<comment type="similarity">
    <text evidence="1">Belongs to the amidase family.</text>
</comment>
<dbReference type="PROSITE" id="PS00571">
    <property type="entry name" value="AMIDASES"/>
    <property type="match status" value="1"/>
</dbReference>
<dbReference type="Proteomes" id="UP000282582">
    <property type="component" value="Unassembled WGS sequence"/>
</dbReference>
<evidence type="ECO:0000256" key="1">
    <source>
        <dbReference type="ARBA" id="ARBA00009199"/>
    </source>
</evidence>
<reference evidence="3 4" key="1">
    <citation type="journal article" date="2018" name="BMC Genomics">
        <title>Genomic evidence for intraspecific hybridization in a clonal and extremely halotolerant yeast.</title>
        <authorList>
            <person name="Gostincar C."/>
            <person name="Stajich J.E."/>
            <person name="Zupancic J."/>
            <person name="Zalar P."/>
            <person name="Gunde-Cimerman N."/>
        </authorList>
    </citation>
    <scope>NUCLEOTIDE SEQUENCE [LARGE SCALE GENOMIC DNA]</scope>
    <source>
        <strain evidence="3 4">EXF-6654</strain>
    </source>
</reference>
<gene>
    <name evidence="3" type="ORF">D0868_13914</name>
</gene>
<accession>A0A3M6XLV2</accession>
<dbReference type="SUPFAM" id="SSF75304">
    <property type="entry name" value="Amidase signature (AS) enzymes"/>
    <property type="match status" value="1"/>
</dbReference>
<dbReference type="Gene3D" id="3.90.1300.10">
    <property type="entry name" value="Amidase signature (AS) domain"/>
    <property type="match status" value="1"/>
</dbReference>
<dbReference type="VEuPathDB" id="FungiDB:BTJ68_13965"/>
<dbReference type="InterPro" id="IPR020556">
    <property type="entry name" value="Amidase_CS"/>
</dbReference>
<dbReference type="EMBL" id="QWIK01001940">
    <property type="protein sequence ID" value="RMX91568.1"/>
    <property type="molecule type" value="Genomic_DNA"/>
</dbReference>
<dbReference type="GO" id="GO:0003824">
    <property type="term" value="F:catalytic activity"/>
    <property type="evidence" value="ECO:0007669"/>
    <property type="project" value="InterPro"/>
</dbReference>
<protein>
    <recommendedName>
        <fullName evidence="2">Amidase domain-containing protein</fullName>
    </recommendedName>
</protein>
<dbReference type="InterPro" id="IPR000120">
    <property type="entry name" value="Amidase"/>
</dbReference>
<dbReference type="PANTHER" id="PTHR11895:SF67">
    <property type="entry name" value="AMIDASE DOMAIN-CONTAINING PROTEIN"/>
    <property type="match status" value="1"/>
</dbReference>
<name>A0A3M6XLV2_HORWE</name>